<accession>A0ABS7J7S3</accession>
<comment type="caution">
    <text evidence="5">The sequence shown here is derived from an EMBL/GenBank/DDBJ whole genome shotgun (WGS) entry which is preliminary data.</text>
</comment>
<evidence type="ECO:0000313" key="6">
    <source>
        <dbReference type="Proteomes" id="UP000755104"/>
    </source>
</evidence>
<dbReference type="EC" id="6.3.5.4" evidence="2"/>
<gene>
    <name evidence="5" type="ORF">K3174_03990</name>
</gene>
<feature type="domain" description="Asparagine synthetase" evidence="4">
    <location>
        <begin position="232"/>
        <end position="571"/>
    </location>
</feature>
<dbReference type="Gene3D" id="3.60.20.10">
    <property type="entry name" value="Glutamine Phosphoribosylpyrophosphate, subunit 1, domain 1"/>
    <property type="match status" value="1"/>
</dbReference>
<dbReference type="EMBL" id="JAIGNO010000002">
    <property type="protein sequence ID" value="MBX7481678.1"/>
    <property type="molecule type" value="Genomic_DNA"/>
</dbReference>
<dbReference type="InterPro" id="IPR014729">
    <property type="entry name" value="Rossmann-like_a/b/a_fold"/>
</dbReference>
<reference evidence="5 6" key="1">
    <citation type="submission" date="2021-08" db="EMBL/GenBank/DDBJ databases">
        <title>Comparative Genomics Analysis of the Genus Qipengyuania Reveals Extensive Genetic Diversity and Metabolic Versatility, Including the Description of Fifteen Novel Species.</title>
        <authorList>
            <person name="Liu Y."/>
        </authorList>
    </citation>
    <scope>NUCLEOTIDE SEQUENCE [LARGE SCALE GENOMIC DNA]</scope>
    <source>
        <strain evidence="5 6">6D47A</strain>
    </source>
</reference>
<comment type="pathway">
    <text evidence="1">Amino-acid biosynthesis; L-asparagine biosynthesis; L-asparagine from L-aspartate (L-Gln route): step 1/1.</text>
</comment>
<dbReference type="PANTHER" id="PTHR43284:SF1">
    <property type="entry name" value="ASPARAGINE SYNTHETASE"/>
    <property type="match status" value="1"/>
</dbReference>
<dbReference type="SUPFAM" id="SSF56235">
    <property type="entry name" value="N-terminal nucleophile aminohydrolases (Ntn hydrolases)"/>
    <property type="match status" value="1"/>
</dbReference>
<name>A0ABS7J7S3_9SPHN</name>
<evidence type="ECO:0000259" key="4">
    <source>
        <dbReference type="Pfam" id="PF00733"/>
    </source>
</evidence>
<organism evidence="5 6">
    <name type="scientific">Qipengyuania qiaonensis</name>
    <dbReference type="NCBI Taxonomy" id="2867240"/>
    <lineage>
        <taxon>Bacteria</taxon>
        <taxon>Pseudomonadati</taxon>
        <taxon>Pseudomonadota</taxon>
        <taxon>Alphaproteobacteria</taxon>
        <taxon>Sphingomonadales</taxon>
        <taxon>Erythrobacteraceae</taxon>
        <taxon>Qipengyuania</taxon>
    </lineage>
</organism>
<dbReference type="Gene3D" id="3.40.50.620">
    <property type="entry name" value="HUPs"/>
    <property type="match status" value="1"/>
</dbReference>
<evidence type="ECO:0000256" key="3">
    <source>
        <dbReference type="ARBA" id="ARBA00048741"/>
    </source>
</evidence>
<dbReference type="InterPro" id="IPR051786">
    <property type="entry name" value="ASN_synthetase/amidase"/>
</dbReference>
<dbReference type="SUPFAM" id="SSF52402">
    <property type="entry name" value="Adenine nucleotide alpha hydrolases-like"/>
    <property type="match status" value="1"/>
</dbReference>
<evidence type="ECO:0000313" key="5">
    <source>
        <dbReference type="EMBL" id="MBX7481678.1"/>
    </source>
</evidence>
<proteinExistence type="predicted"/>
<dbReference type="InterPro" id="IPR001962">
    <property type="entry name" value="Asn_synthase"/>
</dbReference>
<evidence type="ECO:0000256" key="1">
    <source>
        <dbReference type="ARBA" id="ARBA00005187"/>
    </source>
</evidence>
<sequence length="576" mass="62938">MMPLRFLIALSSKPAPEPEACSIFRSPTKVPDAAPAIWCEAKTPVTPMGDDGLLLGYAFSGSSPLEAHVLAEMLSHHSTAEAMARCLADQIWGGYVAILRCQRDRQWRIFCDPSGLVPVMIKERDGTFLFASDADLLFRVGVGQATVCFETLVSHLRRPELSERTTCLAGIEELEPGTLFAPSDSDSTVTPIWRASDYISYDPKPDIGQAAARLRKVAVETMEGWAKVLGKVAVATSGGVDSSLICAALAQAFQPFDCITVSTQDRAGDESSFAAAVAGAFAVRCTVRVYDPARYDPRRTASEGLARPARRSFVTVFDDLLREAMDELGASVVLDGNGGDNIFCFLHSAAPVFDRLQHDGPGFGVWRTLLDMCRITGCSAPTLAMATVRRFWRRGAADPWPADERFLQQGKVDLGSAPLRSWIDAVLDQRSGGYAHLSLIAHAQNQIHPLTCRQHRFSPLHSQPMLECCLGLPSWIWAAGGINRAPARLAFSQELPPPVTRRVSKAGPDSFVRLAFARNRATITQRLLEGLLAQHRVIDRYAVEQAMAVDEVTDGSTIERLLDLLEAENWARSWSG</sequence>
<keyword evidence="6" id="KW-1185">Reference proteome</keyword>
<dbReference type="Proteomes" id="UP000755104">
    <property type="component" value="Unassembled WGS sequence"/>
</dbReference>
<dbReference type="PANTHER" id="PTHR43284">
    <property type="entry name" value="ASPARAGINE SYNTHETASE (GLUTAMINE-HYDROLYZING)"/>
    <property type="match status" value="1"/>
</dbReference>
<evidence type="ECO:0000256" key="2">
    <source>
        <dbReference type="ARBA" id="ARBA00012737"/>
    </source>
</evidence>
<comment type="catalytic activity">
    <reaction evidence="3">
        <text>L-aspartate + L-glutamine + ATP + H2O = L-asparagine + L-glutamate + AMP + diphosphate + H(+)</text>
        <dbReference type="Rhea" id="RHEA:12228"/>
        <dbReference type="ChEBI" id="CHEBI:15377"/>
        <dbReference type="ChEBI" id="CHEBI:15378"/>
        <dbReference type="ChEBI" id="CHEBI:29985"/>
        <dbReference type="ChEBI" id="CHEBI:29991"/>
        <dbReference type="ChEBI" id="CHEBI:30616"/>
        <dbReference type="ChEBI" id="CHEBI:33019"/>
        <dbReference type="ChEBI" id="CHEBI:58048"/>
        <dbReference type="ChEBI" id="CHEBI:58359"/>
        <dbReference type="ChEBI" id="CHEBI:456215"/>
        <dbReference type="EC" id="6.3.5.4"/>
    </reaction>
</comment>
<dbReference type="RefSeq" id="WP_221555781.1">
    <property type="nucleotide sequence ID" value="NZ_JAIGNO010000002.1"/>
</dbReference>
<dbReference type="Pfam" id="PF00733">
    <property type="entry name" value="Asn_synthase"/>
    <property type="match status" value="1"/>
</dbReference>
<protein>
    <recommendedName>
        <fullName evidence="2">asparagine synthase (glutamine-hydrolyzing)</fullName>
        <ecNumber evidence="2">6.3.5.4</ecNumber>
    </recommendedName>
</protein>
<dbReference type="InterPro" id="IPR029055">
    <property type="entry name" value="Ntn_hydrolases_N"/>
</dbReference>